<evidence type="ECO:0000256" key="3">
    <source>
        <dbReference type="SAM" id="SignalP"/>
    </source>
</evidence>
<name>A0A8D9AYE6_9HEMI</name>
<keyword evidence="3" id="KW-0732">Signal</keyword>
<evidence type="ECO:0000256" key="2">
    <source>
        <dbReference type="SAM" id="MobiDB-lite"/>
    </source>
</evidence>
<accession>A0A8D9AYE6</accession>
<protein>
    <submittedName>
        <fullName evidence="4">Uncharacterized protein</fullName>
    </submittedName>
</protein>
<dbReference type="AlphaFoldDB" id="A0A8D9AYE6"/>
<reference evidence="4" key="1">
    <citation type="submission" date="2021-05" db="EMBL/GenBank/DDBJ databases">
        <authorList>
            <person name="Alioto T."/>
            <person name="Alioto T."/>
            <person name="Gomez Garrido J."/>
        </authorList>
    </citation>
    <scope>NUCLEOTIDE SEQUENCE</scope>
</reference>
<evidence type="ECO:0000313" key="4">
    <source>
        <dbReference type="EMBL" id="CAG6775133.1"/>
    </source>
</evidence>
<evidence type="ECO:0000256" key="1">
    <source>
        <dbReference type="SAM" id="Coils"/>
    </source>
</evidence>
<feature type="region of interest" description="Disordered" evidence="2">
    <location>
        <begin position="109"/>
        <end position="161"/>
    </location>
</feature>
<proteinExistence type="predicted"/>
<keyword evidence="1" id="KW-0175">Coiled coil</keyword>
<feature type="signal peptide" evidence="3">
    <location>
        <begin position="1"/>
        <end position="26"/>
    </location>
</feature>
<organism evidence="4">
    <name type="scientific">Cacopsylla melanoneura</name>
    <dbReference type="NCBI Taxonomy" id="428564"/>
    <lineage>
        <taxon>Eukaryota</taxon>
        <taxon>Metazoa</taxon>
        <taxon>Ecdysozoa</taxon>
        <taxon>Arthropoda</taxon>
        <taxon>Hexapoda</taxon>
        <taxon>Insecta</taxon>
        <taxon>Pterygota</taxon>
        <taxon>Neoptera</taxon>
        <taxon>Paraneoptera</taxon>
        <taxon>Hemiptera</taxon>
        <taxon>Sternorrhyncha</taxon>
        <taxon>Psylloidea</taxon>
        <taxon>Psyllidae</taxon>
        <taxon>Psyllinae</taxon>
        <taxon>Cacopsylla</taxon>
    </lineage>
</organism>
<feature type="coiled-coil region" evidence="1">
    <location>
        <begin position="452"/>
        <end position="486"/>
    </location>
</feature>
<sequence length="505" mass="57585">MISTVSNVPLSWCFIVILGVVNCIQASFIDSKAPRKVRSLGSNMFSGAGGGGGGMFGMNNVGASDGLKNPDKPQLESIYRGKVVWGNESQGQAGNNQWVYQQGRDADIETDKFGNPLNPPARGPRPQINPKRKEKEDIAVDPAAGVGERRKKRSDDGVTFTMPLPTREKIVDITMNMKNLNEEQRRQIQEIDAKYPDIMKHIDDNMDKSVNTMIQMAKEAKLIRKRDVEGLETHHRGHREKKEIAHREKREIPNRDMKMELVNRIKRDGNKLGNDMERSVHHNDHEQKIVENEIRLEQEANHLRIKRENRPNLVEGRLENGAENQFGNDNFAETVQNRDRRSLHLAQSSLESVQNEPRAAHSVQKRNIPYNLEPAQNIPKLKVQIESRYKGLQIESRYKGPQIESRYRGPQIQSLYKGPQIQSLYQGPQLRSEYKGKVVGMAGGTDALDQWLKDKEGEVKEQAQMNEQLRKKYAQMNQDKGAENSEKVMKFVKNKPKLANIFKDT</sequence>
<feature type="chain" id="PRO_5034979407" evidence="3">
    <location>
        <begin position="27"/>
        <end position="505"/>
    </location>
</feature>
<dbReference type="EMBL" id="HBUF01597386">
    <property type="protein sequence ID" value="CAG6775133.1"/>
    <property type="molecule type" value="Transcribed_RNA"/>
</dbReference>